<dbReference type="SFLD" id="SFLDS00003">
    <property type="entry name" value="Haloacid_Dehalogenase"/>
    <property type="match status" value="1"/>
</dbReference>
<dbReference type="OrthoDB" id="426235at2759"/>
<evidence type="ECO:0000313" key="2">
    <source>
        <dbReference type="EMBL" id="KAG0645895.1"/>
    </source>
</evidence>
<keyword evidence="2" id="KW-0378">Hydrolase</keyword>
<dbReference type="GO" id="GO:0016791">
    <property type="term" value="F:phosphatase activity"/>
    <property type="evidence" value="ECO:0007669"/>
    <property type="project" value="UniProtKB-ARBA"/>
</dbReference>
<dbReference type="Gene3D" id="1.10.260.80">
    <property type="match status" value="1"/>
</dbReference>
<proteinExistence type="predicted"/>
<comment type="caution">
    <text evidence="2">The sequence shown here is derived from an EMBL/GenBank/DDBJ whole genome shotgun (WGS) entry which is preliminary data.</text>
</comment>
<dbReference type="EMBL" id="VNKQ01000017">
    <property type="protein sequence ID" value="KAG0645895.1"/>
    <property type="molecule type" value="Genomic_DNA"/>
</dbReference>
<dbReference type="PANTHER" id="PTHR43885">
    <property type="entry name" value="HALOACID DEHALOGENASE-LIKE HYDROLASE"/>
    <property type="match status" value="1"/>
</dbReference>
<dbReference type="InterPro" id="IPR006439">
    <property type="entry name" value="HAD-SF_hydro_IA"/>
</dbReference>
<feature type="region of interest" description="Disordered" evidence="1">
    <location>
        <begin position="239"/>
        <end position="263"/>
    </location>
</feature>
<dbReference type="SUPFAM" id="SSF56784">
    <property type="entry name" value="HAD-like"/>
    <property type="match status" value="1"/>
</dbReference>
<dbReference type="Gene3D" id="3.40.50.1000">
    <property type="entry name" value="HAD superfamily/HAD-like"/>
    <property type="match status" value="1"/>
</dbReference>
<dbReference type="SFLD" id="SFLDG01129">
    <property type="entry name" value="C1.5:_HAD__Beta-PGM__Phosphata"/>
    <property type="match status" value="1"/>
</dbReference>
<dbReference type="InterPro" id="IPR023214">
    <property type="entry name" value="HAD_sf"/>
</dbReference>
<dbReference type="NCBIfam" id="TIGR01549">
    <property type="entry name" value="HAD-SF-IA-v1"/>
    <property type="match status" value="1"/>
</dbReference>
<organism evidence="2 3">
    <name type="scientific">Hyphodiscus hymeniophilus</name>
    <dbReference type="NCBI Taxonomy" id="353542"/>
    <lineage>
        <taxon>Eukaryota</taxon>
        <taxon>Fungi</taxon>
        <taxon>Dikarya</taxon>
        <taxon>Ascomycota</taxon>
        <taxon>Pezizomycotina</taxon>
        <taxon>Leotiomycetes</taxon>
        <taxon>Helotiales</taxon>
        <taxon>Hyphodiscaceae</taxon>
        <taxon>Hyphodiscus</taxon>
    </lineage>
</organism>
<dbReference type="Pfam" id="PF00702">
    <property type="entry name" value="Hydrolase"/>
    <property type="match status" value="1"/>
</dbReference>
<dbReference type="PANTHER" id="PTHR43885:SF1">
    <property type="entry name" value="SUPERFAMILY HYDROLASE, PUTATIVE (AFU_ORTHOLOGUE AFUA_4G13290)-RELATED"/>
    <property type="match status" value="1"/>
</dbReference>
<dbReference type="InterPro" id="IPR036412">
    <property type="entry name" value="HAD-like_sf"/>
</dbReference>
<dbReference type="AlphaFoldDB" id="A0A9P6SN90"/>
<reference evidence="2" key="1">
    <citation type="submission" date="2019-07" db="EMBL/GenBank/DDBJ databases">
        <title>Hyphodiscus hymeniophilus genome sequencing and assembly.</title>
        <authorList>
            <person name="Kramer G."/>
            <person name="Nodwell J."/>
        </authorList>
    </citation>
    <scope>NUCLEOTIDE SEQUENCE</scope>
    <source>
        <strain evidence="2">ATCC 34498</strain>
    </source>
</reference>
<evidence type="ECO:0000313" key="3">
    <source>
        <dbReference type="Proteomes" id="UP000785200"/>
    </source>
</evidence>
<gene>
    <name evidence="2" type="ORF">D0Z07_7809</name>
</gene>
<dbReference type="CDD" id="cd01427">
    <property type="entry name" value="HAD_like"/>
    <property type="match status" value="1"/>
</dbReference>
<name>A0A9P6SN90_9HELO</name>
<dbReference type="Proteomes" id="UP000785200">
    <property type="component" value="Unassembled WGS sequence"/>
</dbReference>
<keyword evidence="3" id="KW-1185">Reference proteome</keyword>
<accession>A0A9P6SN90</accession>
<protein>
    <submittedName>
        <fullName evidence="2">Hydrolase</fullName>
    </submittedName>
</protein>
<sequence length="263" mass="28727">MTTSTSKEPRRFAPLRIGADGFDGVPKLKGIVFDMDGTLCIPQNYMFAEMRSALGITKSVDILDHIYSLTPAQQPEAHEKIRAIERNAMSSQMPQPGLVSLMTYLESKDIPKGICTRNFETPVNHLLGKFLEGKKFEPIVTREFRPPKPHPAGILSIAKAWGLVKDEKAEEGDAGQLIMVGDSIDDMTAGYRAGAATVLLVNEVNAHLAEHEHTDLCISRLDELVEVLEKGFVGRIGKGEEGSDTKGRAEGVLREGVGESTLK</sequence>
<evidence type="ECO:0000256" key="1">
    <source>
        <dbReference type="SAM" id="MobiDB-lite"/>
    </source>
</evidence>